<evidence type="ECO:0000256" key="1">
    <source>
        <dbReference type="ARBA" id="ARBA00001936"/>
    </source>
</evidence>
<evidence type="ECO:0000256" key="7">
    <source>
        <dbReference type="ARBA" id="ARBA00022755"/>
    </source>
</evidence>
<dbReference type="UniPathway" id="UPA00074">
    <property type="reaction ID" value="UER00125"/>
</dbReference>
<evidence type="ECO:0000313" key="16">
    <source>
        <dbReference type="Proteomes" id="UP000183028"/>
    </source>
</evidence>
<dbReference type="EMBL" id="FNYK01000023">
    <property type="protein sequence ID" value="SEI77360.1"/>
    <property type="molecule type" value="Genomic_DNA"/>
</dbReference>
<dbReference type="InterPro" id="IPR020559">
    <property type="entry name" value="PRibGlycinamide_synth_CS"/>
</dbReference>
<dbReference type="Gene3D" id="3.40.50.20">
    <property type="match status" value="1"/>
</dbReference>
<dbReference type="eggNOG" id="COG0151">
    <property type="taxonomic scope" value="Bacteria"/>
</dbReference>
<dbReference type="Gene3D" id="3.90.600.10">
    <property type="entry name" value="Phosphoribosylglycinamide synthetase, C-terminal domain"/>
    <property type="match status" value="1"/>
</dbReference>
<comment type="pathway">
    <text evidence="3 12">Purine metabolism; IMP biosynthesis via de novo pathway; N(1)-(5-phospho-D-ribosyl)glycinamide from 5-phospho-alpha-D-ribose 1-diphosphate: step 2/2.</text>
</comment>
<evidence type="ECO:0000256" key="2">
    <source>
        <dbReference type="ARBA" id="ARBA00001946"/>
    </source>
</evidence>
<dbReference type="SUPFAM" id="SSF52440">
    <property type="entry name" value="PreATP-grasp domain"/>
    <property type="match status" value="1"/>
</dbReference>
<dbReference type="RefSeq" id="WP_074732021.1">
    <property type="nucleotide sequence ID" value="NZ_FNYK01000023.1"/>
</dbReference>
<dbReference type="InterPro" id="IPR016185">
    <property type="entry name" value="PreATP-grasp_dom_sf"/>
</dbReference>
<reference evidence="16" key="1">
    <citation type="submission" date="2016-10" db="EMBL/GenBank/DDBJ databases">
        <authorList>
            <person name="Varghese N."/>
        </authorList>
    </citation>
    <scope>NUCLEOTIDE SEQUENCE [LARGE SCALE GENOMIC DNA]</scope>
    <source>
        <strain evidence="16">DSM 20406</strain>
    </source>
</reference>
<sequence length="417" mass="45491">MKVLVIGSGGREHAIAWSLVKSDKVDQLYAWPGNPGIAQIGECVEGSVEDLDGILAFVEAHDIDLTVIGPEVPLCMGLADKLENAGHKVFGPRQKAATLEGSKAFSKDFMARHNIPTAKYEEVTELSDAYEKLNEFSYPVVIKADGLAAGKGVVIAENETVAKETLKEMLSGEILGGAGKKVVLEEFLKGFECSLLCFTDGQTIVPMVSAKDHKQIYDNNKGPNTGGMGSVSPNPFLQEEVEATFRKDILDPFMKGLAEDQMDYRGVVFIGLMVDQGKAKVLEFNVRFGDPETQAILMRLDSDLFDIMWACANKKLKDVEVKWSNDTVTCVVLASGGYPGNYEKGKVITGLDQLDDDIVVFHAGTALKDGQLVTNGGRVLNICNKGKDLTSTREKVYQAIEKIHFDGMYCRKDIGLH</sequence>
<dbReference type="Pfam" id="PF01071">
    <property type="entry name" value="GARS_A"/>
    <property type="match status" value="1"/>
</dbReference>
<comment type="similarity">
    <text evidence="9 12">Belongs to the GARS family.</text>
</comment>
<protein>
    <recommendedName>
        <fullName evidence="4 12">Phosphoribosylamine--glycine ligase</fullName>
        <ecNumber evidence="4 12">6.3.4.13</ecNumber>
    </recommendedName>
    <alternativeName>
        <fullName evidence="12">GARS</fullName>
    </alternativeName>
    <alternativeName>
        <fullName evidence="10 12">Glycinamide ribonucleotide synthetase</fullName>
    </alternativeName>
    <alternativeName>
        <fullName evidence="11 12">Phosphoribosylglycinamide synthetase</fullName>
    </alternativeName>
</protein>
<dbReference type="SUPFAM" id="SSF51246">
    <property type="entry name" value="Rudiment single hybrid motif"/>
    <property type="match status" value="1"/>
</dbReference>
<dbReference type="NCBIfam" id="TIGR00877">
    <property type="entry name" value="purD"/>
    <property type="match status" value="1"/>
</dbReference>
<dbReference type="SUPFAM" id="SSF56059">
    <property type="entry name" value="Glutathione synthetase ATP-binding domain-like"/>
    <property type="match status" value="1"/>
</dbReference>
<keyword evidence="5 12" id="KW-0436">Ligase</keyword>
<evidence type="ECO:0000256" key="10">
    <source>
        <dbReference type="ARBA" id="ARBA00042242"/>
    </source>
</evidence>
<organism evidence="15 16">
    <name type="scientific">Sharpea azabuensis</name>
    <dbReference type="NCBI Taxonomy" id="322505"/>
    <lineage>
        <taxon>Bacteria</taxon>
        <taxon>Bacillati</taxon>
        <taxon>Bacillota</taxon>
        <taxon>Erysipelotrichia</taxon>
        <taxon>Erysipelotrichales</taxon>
        <taxon>Coprobacillaceae</taxon>
        <taxon>Sharpea</taxon>
    </lineage>
</organism>
<dbReference type="InterPro" id="IPR013815">
    <property type="entry name" value="ATP_grasp_subdomain_1"/>
</dbReference>
<dbReference type="PANTHER" id="PTHR43472">
    <property type="entry name" value="PHOSPHORIBOSYLAMINE--GLYCINE LIGASE"/>
    <property type="match status" value="1"/>
</dbReference>
<dbReference type="InterPro" id="IPR020561">
    <property type="entry name" value="PRibGlycinamid_synth_ATP-grasp"/>
</dbReference>
<dbReference type="PROSITE" id="PS50975">
    <property type="entry name" value="ATP_GRASP"/>
    <property type="match status" value="1"/>
</dbReference>
<evidence type="ECO:0000256" key="8">
    <source>
        <dbReference type="ARBA" id="ARBA00022840"/>
    </source>
</evidence>
<dbReference type="InterPro" id="IPR020560">
    <property type="entry name" value="PRibGlycinamide_synth_C-dom"/>
</dbReference>
<feature type="domain" description="ATP-grasp" evidence="14">
    <location>
        <begin position="107"/>
        <end position="313"/>
    </location>
</feature>
<dbReference type="FunFam" id="3.90.600.10:FF:000001">
    <property type="entry name" value="Trifunctional purine biosynthetic protein adenosine-3"/>
    <property type="match status" value="1"/>
</dbReference>
<evidence type="ECO:0000256" key="6">
    <source>
        <dbReference type="ARBA" id="ARBA00022741"/>
    </source>
</evidence>
<dbReference type="Pfam" id="PF02843">
    <property type="entry name" value="GARS_C"/>
    <property type="match status" value="1"/>
</dbReference>
<dbReference type="Gene3D" id="3.30.1490.20">
    <property type="entry name" value="ATP-grasp fold, A domain"/>
    <property type="match status" value="1"/>
</dbReference>
<accession>A0A1H6TM97</accession>
<evidence type="ECO:0000256" key="9">
    <source>
        <dbReference type="ARBA" id="ARBA00038345"/>
    </source>
</evidence>
<dbReference type="Pfam" id="PF02844">
    <property type="entry name" value="GARS_N"/>
    <property type="match status" value="1"/>
</dbReference>
<name>A0A1H6TM97_9FIRM</name>
<dbReference type="OrthoDB" id="9807240at2"/>
<dbReference type="STRING" id="322505.SAMN04487836_10761"/>
<dbReference type="InterPro" id="IPR011761">
    <property type="entry name" value="ATP-grasp"/>
</dbReference>
<proteinExistence type="inferred from homology"/>
<keyword evidence="7 12" id="KW-0658">Purine biosynthesis</keyword>
<evidence type="ECO:0000256" key="4">
    <source>
        <dbReference type="ARBA" id="ARBA00013255"/>
    </source>
</evidence>
<dbReference type="Proteomes" id="UP000183028">
    <property type="component" value="Unassembled WGS sequence"/>
</dbReference>
<dbReference type="GO" id="GO:0009113">
    <property type="term" value="P:purine nucleobase biosynthetic process"/>
    <property type="evidence" value="ECO:0007669"/>
    <property type="project" value="InterPro"/>
</dbReference>
<dbReference type="InterPro" id="IPR011054">
    <property type="entry name" value="Rudment_hybrid_motif"/>
</dbReference>
<dbReference type="PROSITE" id="PS00184">
    <property type="entry name" value="GARS"/>
    <property type="match status" value="1"/>
</dbReference>
<dbReference type="EC" id="6.3.4.13" evidence="4 12"/>
<dbReference type="AlphaFoldDB" id="A0A1H6TM97"/>
<dbReference type="GO" id="GO:0005524">
    <property type="term" value="F:ATP binding"/>
    <property type="evidence" value="ECO:0007669"/>
    <property type="project" value="UniProtKB-UniRule"/>
</dbReference>
<dbReference type="GO" id="GO:0006189">
    <property type="term" value="P:'de novo' IMP biosynthetic process"/>
    <property type="evidence" value="ECO:0007669"/>
    <property type="project" value="UniProtKB-UniRule"/>
</dbReference>
<dbReference type="GO" id="GO:0004637">
    <property type="term" value="F:phosphoribosylamine-glycine ligase activity"/>
    <property type="evidence" value="ECO:0007669"/>
    <property type="project" value="UniProtKB-UniRule"/>
</dbReference>
<keyword evidence="6 13" id="KW-0547">Nucleotide-binding</keyword>
<dbReference type="SMART" id="SM01209">
    <property type="entry name" value="GARS_A"/>
    <property type="match status" value="1"/>
</dbReference>
<evidence type="ECO:0000256" key="13">
    <source>
        <dbReference type="PROSITE-ProRule" id="PRU00409"/>
    </source>
</evidence>
<evidence type="ECO:0000256" key="12">
    <source>
        <dbReference type="HAMAP-Rule" id="MF_00138"/>
    </source>
</evidence>
<evidence type="ECO:0000259" key="14">
    <source>
        <dbReference type="PROSITE" id="PS50975"/>
    </source>
</evidence>
<dbReference type="InterPro" id="IPR020562">
    <property type="entry name" value="PRibGlycinamide_synth_N"/>
</dbReference>
<dbReference type="Gene3D" id="3.30.470.20">
    <property type="entry name" value="ATP-grasp fold, B domain"/>
    <property type="match status" value="1"/>
</dbReference>
<evidence type="ECO:0000256" key="5">
    <source>
        <dbReference type="ARBA" id="ARBA00022598"/>
    </source>
</evidence>
<dbReference type="GO" id="GO:0046872">
    <property type="term" value="F:metal ion binding"/>
    <property type="evidence" value="ECO:0007669"/>
    <property type="project" value="InterPro"/>
</dbReference>
<evidence type="ECO:0000313" key="15">
    <source>
        <dbReference type="EMBL" id="SEI77360.1"/>
    </source>
</evidence>
<comment type="catalytic activity">
    <reaction evidence="12">
        <text>5-phospho-beta-D-ribosylamine + glycine + ATP = N(1)-(5-phospho-beta-D-ribosyl)glycinamide + ADP + phosphate + H(+)</text>
        <dbReference type="Rhea" id="RHEA:17453"/>
        <dbReference type="ChEBI" id="CHEBI:15378"/>
        <dbReference type="ChEBI" id="CHEBI:30616"/>
        <dbReference type="ChEBI" id="CHEBI:43474"/>
        <dbReference type="ChEBI" id="CHEBI:57305"/>
        <dbReference type="ChEBI" id="CHEBI:58681"/>
        <dbReference type="ChEBI" id="CHEBI:143788"/>
        <dbReference type="ChEBI" id="CHEBI:456216"/>
        <dbReference type="EC" id="6.3.4.13"/>
    </reaction>
</comment>
<comment type="cofactor">
    <cofactor evidence="1">
        <name>Mn(2+)</name>
        <dbReference type="ChEBI" id="CHEBI:29035"/>
    </cofactor>
</comment>
<dbReference type="InterPro" id="IPR000115">
    <property type="entry name" value="PRibGlycinamide_synth"/>
</dbReference>
<keyword evidence="8 13" id="KW-0067">ATP-binding</keyword>
<gene>
    <name evidence="12" type="primary">purD</name>
    <name evidence="15" type="ORF">SAMN04487834_102313</name>
</gene>
<keyword evidence="16" id="KW-1185">Reference proteome</keyword>
<dbReference type="InterPro" id="IPR037123">
    <property type="entry name" value="PRibGlycinamide_synth_C_sf"/>
</dbReference>
<dbReference type="PANTHER" id="PTHR43472:SF1">
    <property type="entry name" value="PHOSPHORIBOSYLAMINE--GLYCINE LIGASE, CHLOROPLASTIC"/>
    <property type="match status" value="1"/>
</dbReference>
<dbReference type="HAMAP" id="MF_00138">
    <property type="entry name" value="GARS"/>
    <property type="match status" value="1"/>
</dbReference>
<evidence type="ECO:0000256" key="3">
    <source>
        <dbReference type="ARBA" id="ARBA00005174"/>
    </source>
</evidence>
<comment type="cofactor">
    <cofactor evidence="2">
        <name>Mg(2+)</name>
        <dbReference type="ChEBI" id="CHEBI:18420"/>
    </cofactor>
</comment>
<evidence type="ECO:0000256" key="11">
    <source>
        <dbReference type="ARBA" id="ARBA00042864"/>
    </source>
</evidence>
<dbReference type="SMART" id="SM01210">
    <property type="entry name" value="GARS_C"/>
    <property type="match status" value="1"/>
</dbReference>